<dbReference type="InterPro" id="IPR009594">
    <property type="entry name" value="Tscrpt_reg_HTH_AraC_N"/>
</dbReference>
<sequence length="323" mass="36983">MTQQAVCQNPLQQRAAFNRRRVMAGSGPQQLVENRTVFEHHEVELSIYDTFARAEKVQLQADEVLYCGMISGQKVLHGKHHFNAEFVPHESFVMAPGEQVAIDFPDASEQQPTSCLTLGISRDRLRQVCDQLNQANPLPRELGEWRPEQDHVLHLYHTEATQQLLIRIVDCFLGRDSDRDLVLNLGVTELLTRMLRQQGRNFLLHCARKDPTLNGLTDAVRFIDDHLAQAIRVEQLCRIACMSRSRFYQQFRHVMGCGPMEYLQQRRLDKARELIAAGHGITEVCYQVGYVSASHFSRRFQQQYGVTPRQYGRQQGAAALAEV</sequence>
<keyword evidence="6" id="KW-1185">Reference proteome</keyword>
<dbReference type="RefSeq" id="WP_376866061.1">
    <property type="nucleotide sequence ID" value="NZ_JBHRYB010000005.1"/>
</dbReference>
<proteinExistence type="predicted"/>
<feature type="domain" description="HTH araC/xylS-type" evidence="4">
    <location>
        <begin position="217"/>
        <end position="314"/>
    </location>
</feature>
<evidence type="ECO:0000256" key="3">
    <source>
        <dbReference type="ARBA" id="ARBA00023163"/>
    </source>
</evidence>
<dbReference type="Gene3D" id="1.10.10.60">
    <property type="entry name" value="Homeodomain-like"/>
    <property type="match status" value="1"/>
</dbReference>
<comment type="caution">
    <text evidence="5">The sequence shown here is derived from an EMBL/GenBank/DDBJ whole genome shotgun (WGS) entry which is preliminary data.</text>
</comment>
<evidence type="ECO:0000259" key="4">
    <source>
        <dbReference type="PROSITE" id="PS01124"/>
    </source>
</evidence>
<dbReference type="Pfam" id="PF06719">
    <property type="entry name" value="AraC_N"/>
    <property type="match status" value="1"/>
</dbReference>
<keyword evidence="1" id="KW-0805">Transcription regulation</keyword>
<name>A0ABV7VRP0_9GAMM</name>
<keyword evidence="2" id="KW-0238">DNA-binding</keyword>
<dbReference type="SMART" id="SM00342">
    <property type="entry name" value="HTH_ARAC"/>
    <property type="match status" value="1"/>
</dbReference>
<dbReference type="EMBL" id="JBHRYB010000005">
    <property type="protein sequence ID" value="MFC3680189.1"/>
    <property type="molecule type" value="Genomic_DNA"/>
</dbReference>
<gene>
    <name evidence="5" type="ORF">ACFOMG_08760</name>
</gene>
<evidence type="ECO:0000256" key="2">
    <source>
        <dbReference type="ARBA" id="ARBA00023125"/>
    </source>
</evidence>
<dbReference type="PROSITE" id="PS00041">
    <property type="entry name" value="HTH_ARAC_FAMILY_1"/>
    <property type="match status" value="1"/>
</dbReference>
<accession>A0ABV7VRP0</accession>
<dbReference type="InterPro" id="IPR009057">
    <property type="entry name" value="Homeodomain-like_sf"/>
</dbReference>
<dbReference type="SUPFAM" id="SSF46689">
    <property type="entry name" value="Homeodomain-like"/>
    <property type="match status" value="2"/>
</dbReference>
<evidence type="ECO:0000313" key="5">
    <source>
        <dbReference type="EMBL" id="MFC3680189.1"/>
    </source>
</evidence>
<reference evidence="6" key="1">
    <citation type="journal article" date="2019" name="Int. J. Syst. Evol. Microbiol.">
        <title>The Global Catalogue of Microorganisms (GCM) 10K type strain sequencing project: providing services to taxonomists for standard genome sequencing and annotation.</title>
        <authorList>
            <consortium name="The Broad Institute Genomics Platform"/>
            <consortium name="The Broad Institute Genome Sequencing Center for Infectious Disease"/>
            <person name="Wu L."/>
            <person name="Ma J."/>
        </authorList>
    </citation>
    <scope>NUCLEOTIDE SEQUENCE [LARGE SCALE GENOMIC DNA]</scope>
    <source>
        <strain evidence="6">KCTC 42424</strain>
    </source>
</reference>
<dbReference type="Proteomes" id="UP001595722">
    <property type="component" value="Unassembled WGS sequence"/>
</dbReference>
<dbReference type="InterPro" id="IPR020449">
    <property type="entry name" value="Tscrpt_reg_AraC-type_HTH"/>
</dbReference>
<evidence type="ECO:0000256" key="1">
    <source>
        <dbReference type="ARBA" id="ARBA00023015"/>
    </source>
</evidence>
<dbReference type="PROSITE" id="PS01124">
    <property type="entry name" value="HTH_ARAC_FAMILY_2"/>
    <property type="match status" value="1"/>
</dbReference>
<dbReference type="PRINTS" id="PR00032">
    <property type="entry name" value="HTHARAC"/>
</dbReference>
<organism evidence="5 6">
    <name type="scientific">Bacterioplanoides pacificum</name>
    <dbReference type="NCBI Taxonomy" id="1171596"/>
    <lineage>
        <taxon>Bacteria</taxon>
        <taxon>Pseudomonadati</taxon>
        <taxon>Pseudomonadota</taxon>
        <taxon>Gammaproteobacteria</taxon>
        <taxon>Oceanospirillales</taxon>
        <taxon>Oceanospirillaceae</taxon>
        <taxon>Bacterioplanoides</taxon>
    </lineage>
</organism>
<dbReference type="PANTHER" id="PTHR46796">
    <property type="entry name" value="HTH-TYPE TRANSCRIPTIONAL ACTIVATOR RHAS-RELATED"/>
    <property type="match status" value="1"/>
</dbReference>
<protein>
    <submittedName>
        <fullName evidence="5">Helix-turn-helix domain-containing protein</fullName>
    </submittedName>
</protein>
<evidence type="ECO:0000313" key="6">
    <source>
        <dbReference type="Proteomes" id="UP001595722"/>
    </source>
</evidence>
<dbReference type="InterPro" id="IPR018060">
    <property type="entry name" value="HTH_AraC"/>
</dbReference>
<keyword evidence="3" id="KW-0804">Transcription</keyword>
<dbReference type="InterPro" id="IPR018062">
    <property type="entry name" value="HTH_AraC-typ_CS"/>
</dbReference>
<dbReference type="Pfam" id="PF12833">
    <property type="entry name" value="HTH_18"/>
    <property type="match status" value="1"/>
</dbReference>
<dbReference type="InterPro" id="IPR050204">
    <property type="entry name" value="AraC_XylS_family_regulators"/>
</dbReference>